<dbReference type="GO" id="GO:0003723">
    <property type="term" value="F:RNA binding"/>
    <property type="evidence" value="ECO:0007669"/>
    <property type="project" value="InterPro"/>
</dbReference>
<dbReference type="GO" id="GO:0008173">
    <property type="term" value="F:RNA methyltransferase activity"/>
    <property type="evidence" value="ECO:0007669"/>
    <property type="project" value="InterPro"/>
</dbReference>
<dbReference type="PANTHER" id="PTHR43191:SF2">
    <property type="entry name" value="RRNA METHYLTRANSFERASE 3, MITOCHONDRIAL"/>
    <property type="match status" value="1"/>
</dbReference>
<dbReference type="CDD" id="cd18109">
    <property type="entry name" value="SpoU-like_RNA-MTase"/>
    <property type="match status" value="1"/>
</dbReference>
<dbReference type="PATRIC" id="fig|1305737.6.peg.1798"/>
<dbReference type="AlphaFoldDB" id="A0A0P7XN39"/>
<gene>
    <name evidence="6" type="primary">spoU</name>
    <name evidence="6" type="ORF">HLUCCX10_05685</name>
</gene>
<proteinExistence type="inferred from homology"/>
<comment type="similarity">
    <text evidence="1">Belongs to the class IV-like SAM-binding methyltransferase superfamily. RNA methyltransferase TrmH family.</text>
</comment>
<evidence type="ECO:0000256" key="2">
    <source>
        <dbReference type="ARBA" id="ARBA00022603"/>
    </source>
</evidence>
<dbReference type="Pfam" id="PF00588">
    <property type="entry name" value="SpoU_methylase"/>
    <property type="match status" value="1"/>
</dbReference>
<dbReference type="InterPro" id="IPR053888">
    <property type="entry name" value="MRM3-like_sub_bind"/>
</dbReference>
<evidence type="ECO:0000313" key="7">
    <source>
        <dbReference type="Proteomes" id="UP000050421"/>
    </source>
</evidence>
<evidence type="ECO:0000259" key="4">
    <source>
        <dbReference type="Pfam" id="PF00588"/>
    </source>
</evidence>
<keyword evidence="2 6" id="KW-0489">Methyltransferase</keyword>
<dbReference type="InterPro" id="IPR029064">
    <property type="entry name" value="Ribosomal_eL30-like_sf"/>
</dbReference>
<evidence type="ECO:0000256" key="1">
    <source>
        <dbReference type="ARBA" id="ARBA00007228"/>
    </source>
</evidence>
<organism evidence="6 7">
    <name type="scientific">Algoriphagus marincola HL-49</name>
    <dbReference type="NCBI Taxonomy" id="1305737"/>
    <lineage>
        <taxon>Bacteria</taxon>
        <taxon>Pseudomonadati</taxon>
        <taxon>Bacteroidota</taxon>
        <taxon>Cytophagia</taxon>
        <taxon>Cytophagales</taxon>
        <taxon>Cyclobacteriaceae</taxon>
        <taxon>Algoriphagus</taxon>
    </lineage>
</organism>
<dbReference type="InterPro" id="IPR029028">
    <property type="entry name" value="Alpha/beta_knot_MTases"/>
</dbReference>
<dbReference type="STRING" id="1305737.GCA_000526355_01838"/>
<name>A0A0P7XN39_9BACT</name>
<reference evidence="6 7" key="1">
    <citation type="submission" date="2015-09" db="EMBL/GenBank/DDBJ databases">
        <title>Identification and resolution of microdiversity through metagenomic sequencing of parallel consortia.</title>
        <authorList>
            <person name="Nelson W.C."/>
            <person name="Romine M.F."/>
            <person name="Lindemann S.R."/>
        </authorList>
    </citation>
    <scope>NUCLEOTIDE SEQUENCE [LARGE SCALE GENOMIC DNA]</scope>
    <source>
        <strain evidence="6">HL-49</strain>
    </source>
</reference>
<evidence type="ECO:0000256" key="3">
    <source>
        <dbReference type="ARBA" id="ARBA00022679"/>
    </source>
</evidence>
<dbReference type="InterPro" id="IPR029026">
    <property type="entry name" value="tRNA_m1G_MTases_N"/>
</dbReference>
<dbReference type="InterPro" id="IPR001537">
    <property type="entry name" value="SpoU_MeTrfase"/>
</dbReference>
<dbReference type="SUPFAM" id="SSF55315">
    <property type="entry name" value="L30e-like"/>
    <property type="match status" value="1"/>
</dbReference>
<feature type="domain" description="tRNA/rRNA methyltransferase SpoU type" evidence="4">
    <location>
        <begin position="107"/>
        <end position="240"/>
    </location>
</feature>
<dbReference type="OrthoDB" id="9785673at2"/>
<dbReference type="Proteomes" id="UP000050421">
    <property type="component" value="Unassembled WGS sequence"/>
</dbReference>
<feature type="domain" description="MRM3-like substrate binding" evidence="5">
    <location>
        <begin position="5"/>
        <end position="56"/>
    </location>
</feature>
<dbReference type="eggNOG" id="COG0566">
    <property type="taxonomic scope" value="Bacteria"/>
</dbReference>
<dbReference type="GO" id="GO:0006396">
    <property type="term" value="P:RNA processing"/>
    <property type="evidence" value="ECO:0007669"/>
    <property type="project" value="InterPro"/>
</dbReference>
<protein>
    <submittedName>
        <fullName evidence="6">RNA methyltransferase, TrmH family</fullName>
    </submittedName>
</protein>
<evidence type="ECO:0000259" key="5">
    <source>
        <dbReference type="Pfam" id="PF22435"/>
    </source>
</evidence>
<comment type="caution">
    <text evidence="6">The sequence shown here is derived from an EMBL/GenBank/DDBJ whole genome shotgun (WGS) entry which is preliminary data.</text>
</comment>
<dbReference type="InterPro" id="IPR051259">
    <property type="entry name" value="rRNA_Methyltransferase"/>
</dbReference>
<dbReference type="PANTHER" id="PTHR43191">
    <property type="entry name" value="RRNA METHYLTRANSFERASE 3"/>
    <property type="match status" value="1"/>
</dbReference>
<evidence type="ECO:0000313" key="6">
    <source>
        <dbReference type="EMBL" id="KPQ18233.1"/>
    </source>
</evidence>
<dbReference type="SUPFAM" id="SSF75217">
    <property type="entry name" value="alpha/beta knot"/>
    <property type="match status" value="1"/>
</dbReference>
<sequence length="250" mass="27945">MLSKNTIKFFKSLHQKKYRIAHQQFFVEGRKSVLELLESSFVTDCVYATQEFLDTYGDRLHQSKVSFELATPAQLESMGQYQSNDSAIALVRMKENHLPEIQPSDWVLALDDVRDPGNLGTIIRIADWYGVKNLLFSKQTADFYNPKVIQSTMGSFTRVNFYYCDLAEVLTALNLPVYGAFMGGENVHAIQSVEQGVLLMGNESNGVSQELEPFISKKLAIPAFGQAESLNVAVATAILCDNLKRITSGK</sequence>
<dbReference type="Gene3D" id="3.30.1330.30">
    <property type="match status" value="1"/>
</dbReference>
<accession>A0A0P7XN39</accession>
<dbReference type="GO" id="GO:0032259">
    <property type="term" value="P:methylation"/>
    <property type="evidence" value="ECO:0007669"/>
    <property type="project" value="UniProtKB-KW"/>
</dbReference>
<keyword evidence="3 6" id="KW-0808">Transferase</keyword>
<dbReference type="Gene3D" id="3.40.1280.10">
    <property type="match status" value="1"/>
</dbReference>
<dbReference type="Pfam" id="PF22435">
    <property type="entry name" value="MRM3-like_sub_bind"/>
    <property type="match status" value="1"/>
</dbReference>
<dbReference type="EMBL" id="LJXT01000026">
    <property type="protein sequence ID" value="KPQ18233.1"/>
    <property type="molecule type" value="Genomic_DNA"/>
</dbReference>